<dbReference type="SUPFAM" id="SSF51215">
    <property type="entry name" value="Regulatory protein AraC"/>
    <property type="match status" value="1"/>
</dbReference>
<proteinExistence type="predicted"/>
<evidence type="ECO:0000259" key="4">
    <source>
        <dbReference type="PROSITE" id="PS01124"/>
    </source>
</evidence>
<reference evidence="5" key="2">
    <citation type="submission" date="2021-04" db="EMBL/GenBank/DDBJ databases">
        <authorList>
            <person name="Gilroy R."/>
        </authorList>
    </citation>
    <scope>NUCLEOTIDE SEQUENCE</scope>
    <source>
        <strain evidence="5">ChiSjej2B20-11307</strain>
    </source>
</reference>
<dbReference type="Proteomes" id="UP000824223">
    <property type="component" value="Unassembled WGS sequence"/>
</dbReference>
<dbReference type="InterPro" id="IPR009057">
    <property type="entry name" value="Homeodomain-like_sf"/>
</dbReference>
<accession>A0A9D2HCC7</accession>
<dbReference type="PROSITE" id="PS01124">
    <property type="entry name" value="HTH_ARAC_FAMILY_2"/>
    <property type="match status" value="1"/>
</dbReference>
<feature type="domain" description="HTH araC/xylS-type" evidence="4">
    <location>
        <begin position="193"/>
        <end position="290"/>
    </location>
</feature>
<dbReference type="Pfam" id="PF02311">
    <property type="entry name" value="AraC_binding"/>
    <property type="match status" value="1"/>
</dbReference>
<dbReference type="PRINTS" id="PR00032">
    <property type="entry name" value="HTHARAC"/>
</dbReference>
<keyword evidence="1" id="KW-0805">Transcription regulation</keyword>
<dbReference type="PROSITE" id="PS00041">
    <property type="entry name" value="HTH_ARAC_FAMILY_1"/>
    <property type="match status" value="1"/>
</dbReference>
<dbReference type="InterPro" id="IPR018062">
    <property type="entry name" value="HTH_AraC-typ_CS"/>
</dbReference>
<sequence length="293" mass="34401">MGVPILLKLHKDEFSLRQTMIRSDFECYHYLDLTPPDVEFHEHEFYEVFFFLSGNVSYNIEGRTYLLRPGDILLTDNQDIHRPEIQPGKPYERYVVWITAEFLQGLEKYGARLTDCFKDASKKKYKLIRPDEKAVVHLKKILDKIVECRKSNEFGSAALESIYLCEFMIFLNRAYFATPDIIREDITENEKINKVVTYINDNLSGDLTLDRLAEICYISKSYLSHQFKSYTGLTLFQFIIKKRLTVARNMIRAGIPVTEACLRCGFNDYSNFHKAFRKEFGASPKEFREKRLT</sequence>
<keyword evidence="3" id="KW-0804">Transcription</keyword>
<organism evidence="5 6">
    <name type="scientific">Candidatus Mediterraneibacter pullicola</name>
    <dbReference type="NCBI Taxonomy" id="2838682"/>
    <lineage>
        <taxon>Bacteria</taxon>
        <taxon>Bacillati</taxon>
        <taxon>Bacillota</taxon>
        <taxon>Clostridia</taxon>
        <taxon>Lachnospirales</taxon>
        <taxon>Lachnospiraceae</taxon>
        <taxon>Mediterraneibacter</taxon>
    </lineage>
</organism>
<evidence type="ECO:0000313" key="5">
    <source>
        <dbReference type="EMBL" id="HJA07435.1"/>
    </source>
</evidence>
<evidence type="ECO:0000256" key="1">
    <source>
        <dbReference type="ARBA" id="ARBA00023015"/>
    </source>
</evidence>
<gene>
    <name evidence="5" type="ORF">H9798_09910</name>
</gene>
<dbReference type="InterPro" id="IPR018060">
    <property type="entry name" value="HTH_AraC"/>
</dbReference>
<dbReference type="InterPro" id="IPR014710">
    <property type="entry name" value="RmlC-like_jellyroll"/>
</dbReference>
<dbReference type="EMBL" id="DXAK01000048">
    <property type="protein sequence ID" value="HJA07435.1"/>
    <property type="molecule type" value="Genomic_DNA"/>
</dbReference>
<dbReference type="SUPFAM" id="SSF46689">
    <property type="entry name" value="Homeodomain-like"/>
    <property type="match status" value="2"/>
</dbReference>
<dbReference type="SMART" id="SM00342">
    <property type="entry name" value="HTH_ARAC"/>
    <property type="match status" value="1"/>
</dbReference>
<name>A0A9D2HCC7_9FIRM</name>
<dbReference type="InterPro" id="IPR037923">
    <property type="entry name" value="HTH-like"/>
</dbReference>
<evidence type="ECO:0000313" key="6">
    <source>
        <dbReference type="Proteomes" id="UP000824223"/>
    </source>
</evidence>
<dbReference type="InterPro" id="IPR003313">
    <property type="entry name" value="AraC-bd"/>
</dbReference>
<dbReference type="AlphaFoldDB" id="A0A9D2HCC7"/>
<dbReference type="GO" id="GO:0003700">
    <property type="term" value="F:DNA-binding transcription factor activity"/>
    <property type="evidence" value="ECO:0007669"/>
    <property type="project" value="InterPro"/>
</dbReference>
<dbReference type="Pfam" id="PF12833">
    <property type="entry name" value="HTH_18"/>
    <property type="match status" value="1"/>
</dbReference>
<keyword evidence="2" id="KW-0238">DNA-binding</keyword>
<dbReference type="PANTHER" id="PTHR43280:SF34">
    <property type="entry name" value="ARAC-FAMILY TRANSCRIPTIONAL REGULATOR"/>
    <property type="match status" value="1"/>
</dbReference>
<dbReference type="GO" id="GO:0043565">
    <property type="term" value="F:sequence-specific DNA binding"/>
    <property type="evidence" value="ECO:0007669"/>
    <property type="project" value="InterPro"/>
</dbReference>
<evidence type="ECO:0000256" key="3">
    <source>
        <dbReference type="ARBA" id="ARBA00023163"/>
    </source>
</evidence>
<evidence type="ECO:0000256" key="2">
    <source>
        <dbReference type="ARBA" id="ARBA00023125"/>
    </source>
</evidence>
<protein>
    <submittedName>
        <fullName evidence="5">AraC family transcriptional regulator</fullName>
    </submittedName>
</protein>
<dbReference type="PANTHER" id="PTHR43280">
    <property type="entry name" value="ARAC-FAMILY TRANSCRIPTIONAL REGULATOR"/>
    <property type="match status" value="1"/>
</dbReference>
<reference evidence="5" key="1">
    <citation type="journal article" date="2021" name="PeerJ">
        <title>Extensive microbial diversity within the chicken gut microbiome revealed by metagenomics and culture.</title>
        <authorList>
            <person name="Gilroy R."/>
            <person name="Ravi A."/>
            <person name="Getino M."/>
            <person name="Pursley I."/>
            <person name="Horton D.L."/>
            <person name="Alikhan N.F."/>
            <person name="Baker D."/>
            <person name="Gharbi K."/>
            <person name="Hall N."/>
            <person name="Watson M."/>
            <person name="Adriaenssens E.M."/>
            <person name="Foster-Nyarko E."/>
            <person name="Jarju S."/>
            <person name="Secka A."/>
            <person name="Antonio M."/>
            <person name="Oren A."/>
            <person name="Chaudhuri R.R."/>
            <person name="La Ragione R."/>
            <person name="Hildebrand F."/>
            <person name="Pallen M.J."/>
        </authorList>
    </citation>
    <scope>NUCLEOTIDE SEQUENCE</scope>
    <source>
        <strain evidence="5">ChiSjej2B20-11307</strain>
    </source>
</reference>
<dbReference type="InterPro" id="IPR020449">
    <property type="entry name" value="Tscrpt_reg_AraC-type_HTH"/>
</dbReference>
<dbReference type="Gene3D" id="1.10.10.60">
    <property type="entry name" value="Homeodomain-like"/>
    <property type="match status" value="2"/>
</dbReference>
<dbReference type="Gene3D" id="2.60.120.10">
    <property type="entry name" value="Jelly Rolls"/>
    <property type="match status" value="1"/>
</dbReference>
<comment type="caution">
    <text evidence="5">The sequence shown here is derived from an EMBL/GenBank/DDBJ whole genome shotgun (WGS) entry which is preliminary data.</text>
</comment>